<accession>A0ABV7Z6M4</accession>
<sequence length="302" mass="32939">MQTTITGTIKNPKGQNLINVKVRFFLVESGYINGIVYPANFDVETYSDTNGNFSINVWNNTDAAARYKIEFYDNGTLIDSFLAYVPVKPSVSIDEVRTYSGVVGIAPTPIYADLSTAITALNQRLEEINISGTGIDTSQYFNKTDSDARYYQKTESDSRYYSKAQVDNLFGVTPSAYNVTASQTTFTLPSTDLVASVKVNGFEMESSLYSVSGTTLTFPNLNTGDYVQVLQQGARTGIVREEFTTTTTGTSVFTLSSAGNVFSVSVDGIALEPSLWTQSPTTLTIPNLESGSKVITIRIRSL</sequence>
<dbReference type="Proteomes" id="UP001595803">
    <property type="component" value="Unassembled WGS sequence"/>
</dbReference>
<evidence type="ECO:0000313" key="2">
    <source>
        <dbReference type="Proteomes" id="UP001595803"/>
    </source>
</evidence>
<gene>
    <name evidence="1" type="ORF">ACFOSB_09535</name>
</gene>
<name>A0ABV7Z6M4_9DEIO</name>
<proteinExistence type="predicted"/>
<reference evidence="2" key="1">
    <citation type="journal article" date="2019" name="Int. J. Syst. Evol. Microbiol.">
        <title>The Global Catalogue of Microorganisms (GCM) 10K type strain sequencing project: providing services to taxonomists for standard genome sequencing and annotation.</title>
        <authorList>
            <consortium name="The Broad Institute Genomics Platform"/>
            <consortium name="The Broad Institute Genome Sequencing Center for Infectious Disease"/>
            <person name="Wu L."/>
            <person name="Ma J."/>
        </authorList>
    </citation>
    <scope>NUCLEOTIDE SEQUENCE [LARGE SCALE GENOMIC DNA]</scope>
    <source>
        <strain evidence="2">CCTCC AB 2017081</strain>
    </source>
</reference>
<protein>
    <submittedName>
        <fullName evidence="1">Uncharacterized protein</fullName>
    </submittedName>
</protein>
<evidence type="ECO:0000313" key="1">
    <source>
        <dbReference type="EMBL" id="MFC3833097.1"/>
    </source>
</evidence>
<dbReference type="RefSeq" id="WP_322472551.1">
    <property type="nucleotide sequence ID" value="NZ_JBHRZG010000010.1"/>
</dbReference>
<dbReference type="EMBL" id="JBHRZG010000010">
    <property type="protein sequence ID" value="MFC3833097.1"/>
    <property type="molecule type" value="Genomic_DNA"/>
</dbReference>
<comment type="caution">
    <text evidence="1">The sequence shown here is derived from an EMBL/GenBank/DDBJ whole genome shotgun (WGS) entry which is preliminary data.</text>
</comment>
<keyword evidence="2" id="KW-1185">Reference proteome</keyword>
<organism evidence="1 2">
    <name type="scientific">Deinococcus rufus</name>
    <dbReference type="NCBI Taxonomy" id="2136097"/>
    <lineage>
        <taxon>Bacteria</taxon>
        <taxon>Thermotogati</taxon>
        <taxon>Deinococcota</taxon>
        <taxon>Deinococci</taxon>
        <taxon>Deinococcales</taxon>
        <taxon>Deinococcaceae</taxon>
        <taxon>Deinococcus</taxon>
    </lineage>
</organism>